<keyword evidence="2" id="KW-1185">Reference proteome</keyword>
<sequence length="136" mass="15548">MAATPLGLPPVILSLVTPGYYRDEMQRLWKVVSLRFIPDHPSHEWPRACISVRLWQVGECCLKSSSPFSSTLTCLPMRWYKHPLEMYCGTDQMYWIMVAHGQELTRCVSPRILMALLAPADLWHRATGHKTGDHNG</sequence>
<gene>
    <name evidence="3" type="primary">LOC121139451</name>
</gene>
<dbReference type="Gene3D" id="2.40.15.10">
    <property type="entry name" value="TCL1/MTCP1"/>
    <property type="match status" value="1"/>
</dbReference>
<dbReference type="RefSeq" id="XP_040599285.1">
    <property type="nucleotide sequence ID" value="XM_040743351.1"/>
</dbReference>
<dbReference type="PANTHER" id="PTHR14060:SF2">
    <property type="entry name" value="T-CELL LEUKEMIA_LYMPHOMA PROTEIN 1B"/>
    <property type="match status" value="1"/>
</dbReference>
<dbReference type="GeneID" id="121139451"/>
<evidence type="ECO:0000313" key="3">
    <source>
        <dbReference type="RefSeq" id="XP_040599285.1"/>
    </source>
</evidence>
<organism evidence="2 3">
    <name type="scientific">Mesocricetus auratus</name>
    <name type="common">Golden hamster</name>
    <dbReference type="NCBI Taxonomy" id="10036"/>
    <lineage>
        <taxon>Eukaryota</taxon>
        <taxon>Metazoa</taxon>
        <taxon>Chordata</taxon>
        <taxon>Craniata</taxon>
        <taxon>Vertebrata</taxon>
        <taxon>Euteleostomi</taxon>
        <taxon>Mammalia</taxon>
        <taxon>Eutheria</taxon>
        <taxon>Euarchontoglires</taxon>
        <taxon>Glires</taxon>
        <taxon>Rodentia</taxon>
        <taxon>Myomorpha</taxon>
        <taxon>Muroidea</taxon>
        <taxon>Cricetidae</taxon>
        <taxon>Cricetinae</taxon>
        <taxon>Mesocricetus</taxon>
    </lineage>
</organism>
<evidence type="ECO:0000256" key="1">
    <source>
        <dbReference type="ARBA" id="ARBA00006399"/>
    </source>
</evidence>
<comment type="similarity">
    <text evidence="1">Belongs to the TCL1 family.</text>
</comment>
<proteinExistence type="inferred from homology"/>
<dbReference type="Pfam" id="PF01840">
    <property type="entry name" value="TCL1_MTCP1"/>
    <property type="match status" value="1"/>
</dbReference>
<evidence type="ECO:0000313" key="2">
    <source>
        <dbReference type="Proteomes" id="UP000886700"/>
    </source>
</evidence>
<dbReference type="InterPro" id="IPR036672">
    <property type="entry name" value="TCL1_MTCP1_sf"/>
</dbReference>
<protein>
    <submittedName>
        <fullName evidence="3">Protein TCL1B2-like isoform X1</fullName>
    </submittedName>
</protein>
<dbReference type="InterPro" id="IPR004832">
    <property type="entry name" value="TCL1_MTCP1"/>
</dbReference>
<accession>A0ABM2X8W7</accession>
<reference evidence="3" key="1">
    <citation type="submission" date="2025-08" db="UniProtKB">
        <authorList>
            <consortium name="RefSeq"/>
        </authorList>
    </citation>
    <scope>IDENTIFICATION</scope>
    <source>
        <tissue evidence="3">Liver</tissue>
    </source>
</reference>
<dbReference type="SUPFAM" id="SSF50904">
    <property type="entry name" value="Oncogene products"/>
    <property type="match status" value="1"/>
</dbReference>
<dbReference type="Proteomes" id="UP000886700">
    <property type="component" value="Unplaced"/>
</dbReference>
<dbReference type="PANTHER" id="PTHR14060">
    <property type="entry name" value="PROTEIN P13 MTCP-1"/>
    <property type="match status" value="1"/>
</dbReference>
<name>A0ABM2X8W7_MESAU</name>